<feature type="region of interest" description="Disordered" evidence="1">
    <location>
        <begin position="54"/>
        <end position="151"/>
    </location>
</feature>
<accession>A0A1A8S2B9</accession>
<reference evidence="2" key="2">
    <citation type="submission" date="2016-06" db="EMBL/GenBank/DDBJ databases">
        <title>The genome of a short-lived fish provides insights into sex chromosome evolution and the genetic control of aging.</title>
        <authorList>
            <person name="Reichwald K."/>
            <person name="Felder M."/>
            <person name="Petzold A."/>
            <person name="Koch P."/>
            <person name="Groth M."/>
            <person name="Platzer M."/>
        </authorList>
    </citation>
    <scope>NUCLEOTIDE SEQUENCE</scope>
    <source>
        <tissue evidence="2">Brain</tissue>
    </source>
</reference>
<gene>
    <name evidence="2" type="primary">Nfu_g_1_004898</name>
</gene>
<evidence type="ECO:0000256" key="1">
    <source>
        <dbReference type="SAM" id="MobiDB-lite"/>
    </source>
</evidence>
<evidence type="ECO:0000313" key="2">
    <source>
        <dbReference type="EMBL" id="SBS12102.1"/>
    </source>
</evidence>
<reference evidence="2" key="1">
    <citation type="submission" date="2016-05" db="EMBL/GenBank/DDBJ databases">
        <authorList>
            <person name="Lavstsen T."/>
            <person name="Jespersen J.S."/>
        </authorList>
    </citation>
    <scope>NUCLEOTIDE SEQUENCE</scope>
    <source>
        <tissue evidence="2">Brain</tissue>
    </source>
</reference>
<name>A0A1A8S2B9_9TELE</name>
<feature type="compositionally biased region" description="Basic and acidic residues" evidence="1">
    <location>
        <begin position="141"/>
        <end position="151"/>
    </location>
</feature>
<protein>
    <submittedName>
        <fullName evidence="2">Uncharacterized protein</fullName>
    </submittedName>
</protein>
<feature type="non-terminal residue" evidence="2">
    <location>
        <position position="1"/>
    </location>
</feature>
<feature type="compositionally biased region" description="Basic and acidic residues" evidence="1">
    <location>
        <begin position="64"/>
        <end position="117"/>
    </location>
</feature>
<dbReference type="EMBL" id="HAEH01021291">
    <property type="protein sequence ID" value="SBS12102.1"/>
    <property type="molecule type" value="Transcribed_RNA"/>
</dbReference>
<dbReference type="AlphaFoldDB" id="A0A1A8S2B9"/>
<proteinExistence type="predicted"/>
<organism evidence="2">
    <name type="scientific">Nothobranchius rachovii</name>
    <name type="common">bluefin notho</name>
    <dbReference type="NCBI Taxonomy" id="451742"/>
    <lineage>
        <taxon>Eukaryota</taxon>
        <taxon>Metazoa</taxon>
        <taxon>Chordata</taxon>
        <taxon>Craniata</taxon>
        <taxon>Vertebrata</taxon>
        <taxon>Euteleostomi</taxon>
        <taxon>Actinopterygii</taxon>
        <taxon>Neopterygii</taxon>
        <taxon>Teleostei</taxon>
        <taxon>Neoteleostei</taxon>
        <taxon>Acanthomorphata</taxon>
        <taxon>Ovalentaria</taxon>
        <taxon>Atherinomorphae</taxon>
        <taxon>Cyprinodontiformes</taxon>
        <taxon>Nothobranchiidae</taxon>
        <taxon>Nothobranchius</taxon>
    </lineage>
</organism>
<feature type="non-terminal residue" evidence="2">
    <location>
        <position position="151"/>
    </location>
</feature>
<sequence>EPLQILEQRELSISQNKEQLVMKLETVTSLVNSTSEEQDHNEPEPNRDQLLFSLLPDAEIQEQDGSREEDVESGRDEEMKQNQRSPQTRDTRGNEDGSELEKPGNLHTELPQHHIWENEMVLTEHLVGNQETTSSLDQEEPEHPLITEDQP</sequence>